<dbReference type="EMBL" id="BGPR01089584">
    <property type="protein sequence ID" value="GBM15897.1"/>
    <property type="molecule type" value="Genomic_DNA"/>
</dbReference>
<gene>
    <name evidence="1" type="ORF">AVEN_131592_1</name>
    <name evidence="2" type="ORF">AVEN_44911_1</name>
    <name evidence="3" type="ORF">AVEN_55175_1</name>
</gene>
<organism evidence="3 4">
    <name type="scientific">Araneus ventricosus</name>
    <name type="common">Orbweaver spider</name>
    <name type="synonym">Epeira ventricosa</name>
    <dbReference type="NCBI Taxonomy" id="182803"/>
    <lineage>
        <taxon>Eukaryota</taxon>
        <taxon>Metazoa</taxon>
        <taxon>Ecdysozoa</taxon>
        <taxon>Arthropoda</taxon>
        <taxon>Chelicerata</taxon>
        <taxon>Arachnida</taxon>
        <taxon>Araneae</taxon>
        <taxon>Araneomorphae</taxon>
        <taxon>Entelegynae</taxon>
        <taxon>Araneoidea</taxon>
        <taxon>Araneidae</taxon>
        <taxon>Araneus</taxon>
    </lineage>
</organism>
<sequence length="183" mass="20797">MSRERYRSIPAIEEAVLRTSDDNPATSTRADGRDLGRVQALKPDDYLLPAGTYNRLQQDPTSSQTSYSLMRLIFHCRLCLTPAFLTSRRMIIDMAEDHMLTRKDSLLMFGLALCTAAYSSLTDVVPALWSPSSLQQERQKLPDRYLRPSLDLTRLDLIQGGPVPWKTSITRLHKNEFLFLGAH</sequence>
<name>A0A4Y2DGL0_ARAVE</name>
<dbReference type="EMBL" id="BGPR01089571">
    <property type="protein sequence ID" value="GBM15853.1"/>
    <property type="molecule type" value="Genomic_DNA"/>
</dbReference>
<dbReference type="OrthoDB" id="6437217at2759"/>
<dbReference type="EMBL" id="BGPR01089585">
    <property type="protein sequence ID" value="GBM15902.1"/>
    <property type="molecule type" value="Genomic_DNA"/>
</dbReference>
<comment type="caution">
    <text evidence="3">The sequence shown here is derived from an EMBL/GenBank/DDBJ whole genome shotgun (WGS) entry which is preliminary data.</text>
</comment>
<evidence type="ECO:0000313" key="1">
    <source>
        <dbReference type="EMBL" id="GBM15853.1"/>
    </source>
</evidence>
<protein>
    <submittedName>
        <fullName evidence="3">Uncharacterized protein</fullName>
    </submittedName>
</protein>
<evidence type="ECO:0000313" key="2">
    <source>
        <dbReference type="EMBL" id="GBM15897.1"/>
    </source>
</evidence>
<dbReference type="AlphaFoldDB" id="A0A4Y2DGL0"/>
<dbReference type="Proteomes" id="UP000499080">
    <property type="component" value="Unassembled WGS sequence"/>
</dbReference>
<accession>A0A4Y2DGL0</accession>
<evidence type="ECO:0000313" key="3">
    <source>
        <dbReference type="EMBL" id="GBM15902.1"/>
    </source>
</evidence>
<reference evidence="3 4" key="1">
    <citation type="journal article" date="2019" name="Sci. Rep.">
        <title>Orb-weaving spider Araneus ventricosus genome elucidates the spidroin gene catalogue.</title>
        <authorList>
            <person name="Kono N."/>
            <person name="Nakamura H."/>
            <person name="Ohtoshi R."/>
            <person name="Moran D.A.P."/>
            <person name="Shinohara A."/>
            <person name="Yoshida Y."/>
            <person name="Fujiwara M."/>
            <person name="Mori M."/>
            <person name="Tomita M."/>
            <person name="Arakawa K."/>
        </authorList>
    </citation>
    <scope>NUCLEOTIDE SEQUENCE [LARGE SCALE GENOMIC DNA]</scope>
</reference>
<evidence type="ECO:0000313" key="4">
    <source>
        <dbReference type="Proteomes" id="UP000499080"/>
    </source>
</evidence>
<proteinExistence type="predicted"/>
<keyword evidence="4" id="KW-1185">Reference proteome</keyword>